<dbReference type="EMBL" id="CP132508">
    <property type="protein sequence ID" value="WPD18556.1"/>
    <property type="molecule type" value="Genomic_DNA"/>
</dbReference>
<evidence type="ECO:0000313" key="5">
    <source>
        <dbReference type="Proteomes" id="UP001304683"/>
    </source>
</evidence>
<dbReference type="CDD" id="cd07149">
    <property type="entry name" value="ALDH_y4uC"/>
    <property type="match status" value="1"/>
</dbReference>
<evidence type="ECO:0000259" key="3">
    <source>
        <dbReference type="Pfam" id="PF00171"/>
    </source>
</evidence>
<protein>
    <submittedName>
        <fullName evidence="4">Aldehyde dehydrogenase family protein</fullName>
    </submittedName>
</protein>
<dbReference type="PANTHER" id="PTHR42991">
    <property type="entry name" value="ALDEHYDE DEHYDROGENASE"/>
    <property type="match status" value="1"/>
</dbReference>
<dbReference type="Pfam" id="PF00171">
    <property type="entry name" value="Aldedh"/>
    <property type="match status" value="1"/>
</dbReference>
<reference evidence="4 5" key="1">
    <citation type="submission" date="2023-08" db="EMBL/GenBank/DDBJ databases">
        <title>Genome sequence of Thermaerobacter compostii strain Ins1, a spore-forming filamentous bacterium isolated from a deep geothermal reservoir.</title>
        <authorList>
            <person name="Bregnard D."/>
            <person name="Gonzalez D."/>
            <person name="Junier P."/>
        </authorList>
    </citation>
    <scope>NUCLEOTIDE SEQUENCE [LARGE SCALE GENOMIC DNA]</scope>
    <source>
        <strain evidence="4 5">Ins1</strain>
    </source>
</reference>
<dbReference type="PANTHER" id="PTHR42991:SF1">
    <property type="entry name" value="ALDEHYDE DEHYDROGENASE"/>
    <property type="match status" value="1"/>
</dbReference>
<dbReference type="RefSeq" id="WP_318750379.1">
    <property type="nucleotide sequence ID" value="NZ_CP132508.1"/>
</dbReference>
<dbReference type="InterPro" id="IPR016161">
    <property type="entry name" value="Ald_DH/histidinol_DH"/>
</dbReference>
<dbReference type="SUPFAM" id="SSF53720">
    <property type="entry name" value="ALDH-like"/>
    <property type="match status" value="1"/>
</dbReference>
<dbReference type="InterPro" id="IPR016162">
    <property type="entry name" value="Ald_DH_N"/>
</dbReference>
<feature type="domain" description="Aldehyde dehydrogenase" evidence="3">
    <location>
        <begin position="22"/>
        <end position="472"/>
    </location>
</feature>
<evidence type="ECO:0000313" key="4">
    <source>
        <dbReference type="EMBL" id="WPD18556.1"/>
    </source>
</evidence>
<name>A0ABZ0QM35_9FIRM</name>
<dbReference type="InterPro" id="IPR016163">
    <property type="entry name" value="Ald_DH_C"/>
</dbReference>
<accession>A0ABZ0QM35</accession>
<evidence type="ECO:0000256" key="2">
    <source>
        <dbReference type="ARBA" id="ARBA00023002"/>
    </source>
</evidence>
<evidence type="ECO:0000256" key="1">
    <source>
        <dbReference type="ARBA" id="ARBA00009986"/>
    </source>
</evidence>
<dbReference type="Gene3D" id="3.40.309.10">
    <property type="entry name" value="Aldehyde Dehydrogenase, Chain A, domain 2"/>
    <property type="match status" value="1"/>
</dbReference>
<dbReference type="Proteomes" id="UP001304683">
    <property type="component" value="Chromosome"/>
</dbReference>
<organism evidence="4 5">
    <name type="scientific">Thermaerobacter composti</name>
    <dbReference type="NCBI Taxonomy" id="554949"/>
    <lineage>
        <taxon>Bacteria</taxon>
        <taxon>Bacillati</taxon>
        <taxon>Bacillota</taxon>
        <taxon>Clostridia</taxon>
        <taxon>Eubacteriales</taxon>
        <taxon>Clostridiales Family XVII. Incertae Sedis</taxon>
        <taxon>Thermaerobacter</taxon>
    </lineage>
</organism>
<proteinExistence type="inferred from homology"/>
<keyword evidence="5" id="KW-1185">Reference proteome</keyword>
<comment type="similarity">
    <text evidence="1">Belongs to the aldehyde dehydrogenase family.</text>
</comment>
<dbReference type="InterPro" id="IPR051020">
    <property type="entry name" value="ALDH-related_metabolic_enz"/>
</dbReference>
<gene>
    <name evidence="4" type="ORF">Q5761_09340</name>
</gene>
<dbReference type="Gene3D" id="3.40.605.10">
    <property type="entry name" value="Aldehyde Dehydrogenase, Chain A, domain 1"/>
    <property type="match status" value="1"/>
</dbReference>
<keyword evidence="2" id="KW-0560">Oxidoreductase</keyword>
<dbReference type="InterPro" id="IPR015590">
    <property type="entry name" value="Aldehyde_DH_dom"/>
</dbReference>
<sequence>MAAVAVRTHGLFIGGEWVVRPETIAVYNKYTGEVIGHVARATREDVDRAVTAALRAYLENPLPPYRRYEILKRASELVRERKPELARTIAAEAGKPLKEALIEVDRCTQTLEISAEEAKRIHGEQVPIEAAPGAENRLAFTLRVPVGVVAAISPFNFPLNLAAHKVGPALAAGNAVVLKPATATPLSAVHLVQALVDAGLPAGYLNLVTGAGGEVGEWLLADPRIAAYTFTGSAAVGERIKAASGLRRVLLELGNNSATIVCADADLDLAAARCARGAFANAGQICLSVQRIYVQRPVYEAFLEKLVAETRKLKVGDPLDPDTDVGPMISEAEAQRAEAWIREAVSQGARIVCGGGRHGAVLEPTVLVDVRPDMKVVCQEVFAPVVSVVPFDDVDEAIAMVNDSFYGLQAGIYTRDIGVAMKAARRIEVGGVMVNEIPNWRVDLMPYGGVKGSGIGREGPRYAIEHLTDLRLVVFNL</sequence>